<keyword evidence="2" id="KW-1185">Reference proteome</keyword>
<proteinExistence type="predicted"/>
<dbReference type="EMBL" id="BJXB01000035">
    <property type="protein sequence ID" value="GEM49477.1"/>
    <property type="molecule type" value="Genomic_DNA"/>
</dbReference>
<name>A0A511NA85_DEIC1</name>
<dbReference type="Proteomes" id="UP000321306">
    <property type="component" value="Unassembled WGS sequence"/>
</dbReference>
<sequence>MHNGGNKKTPLPYEYGTDRQEYVEQVAKKFGINLKGSGQKIQVIYDDTIDFTQEGLTKAKEGGLIIRVGPGSFKTSNPADLEANVANTIAHELRHARNYLKGLKIDDELDALASGEKLEAYIKGCK</sequence>
<evidence type="ECO:0000313" key="1">
    <source>
        <dbReference type="EMBL" id="GEM49477.1"/>
    </source>
</evidence>
<gene>
    <name evidence="1" type="ORF">DC3_51120</name>
</gene>
<organism evidence="1 2">
    <name type="scientific">Deinococcus cellulosilyticus (strain DSM 18568 / NBRC 106333 / KACC 11606 / 5516J-15)</name>
    <dbReference type="NCBI Taxonomy" id="1223518"/>
    <lineage>
        <taxon>Bacteria</taxon>
        <taxon>Thermotogati</taxon>
        <taxon>Deinococcota</taxon>
        <taxon>Deinococci</taxon>
        <taxon>Deinococcales</taxon>
        <taxon>Deinococcaceae</taxon>
        <taxon>Deinococcus</taxon>
    </lineage>
</organism>
<dbReference type="OrthoDB" id="3758331at2"/>
<protein>
    <submittedName>
        <fullName evidence="1">Uncharacterized protein</fullName>
    </submittedName>
</protein>
<comment type="caution">
    <text evidence="1">The sequence shown here is derived from an EMBL/GenBank/DDBJ whole genome shotgun (WGS) entry which is preliminary data.</text>
</comment>
<dbReference type="AlphaFoldDB" id="A0A511NA85"/>
<evidence type="ECO:0000313" key="2">
    <source>
        <dbReference type="Proteomes" id="UP000321306"/>
    </source>
</evidence>
<reference evidence="1 2" key="1">
    <citation type="submission" date="2019-07" db="EMBL/GenBank/DDBJ databases">
        <title>Whole genome shotgun sequence of Deinococcus cellulosilyticus NBRC 106333.</title>
        <authorList>
            <person name="Hosoyama A."/>
            <person name="Uohara A."/>
            <person name="Ohji S."/>
            <person name="Ichikawa N."/>
        </authorList>
    </citation>
    <scope>NUCLEOTIDE SEQUENCE [LARGE SCALE GENOMIC DNA]</scope>
    <source>
        <strain evidence="1 2">NBRC 106333</strain>
    </source>
</reference>
<accession>A0A511NA85</accession>
<dbReference type="RefSeq" id="WP_146890113.1">
    <property type="nucleotide sequence ID" value="NZ_BJXB01000035.1"/>
</dbReference>